<feature type="signal peptide" evidence="1">
    <location>
        <begin position="1"/>
        <end position="28"/>
    </location>
</feature>
<proteinExistence type="predicted"/>
<accession>A0ABW6SST9</accession>
<keyword evidence="3" id="KW-1185">Reference proteome</keyword>
<dbReference type="RefSeq" id="WP_387413372.1">
    <property type="nucleotide sequence ID" value="NZ_JBIASD010000013.1"/>
</dbReference>
<feature type="chain" id="PRO_5045105125" description="Spore-associated protein A" evidence="1">
    <location>
        <begin position="29"/>
        <end position="150"/>
    </location>
</feature>
<evidence type="ECO:0008006" key="4">
    <source>
        <dbReference type="Google" id="ProtNLM"/>
    </source>
</evidence>
<gene>
    <name evidence="2" type="ORF">ACFYXI_20745</name>
</gene>
<comment type="caution">
    <text evidence="2">The sequence shown here is derived from an EMBL/GenBank/DDBJ whole genome shotgun (WGS) entry which is preliminary data.</text>
</comment>
<evidence type="ECO:0000313" key="3">
    <source>
        <dbReference type="Proteomes" id="UP001602013"/>
    </source>
</evidence>
<keyword evidence="1" id="KW-0732">Signal</keyword>
<dbReference type="EMBL" id="JBIASD010000013">
    <property type="protein sequence ID" value="MFF3668016.1"/>
    <property type="molecule type" value="Genomic_DNA"/>
</dbReference>
<evidence type="ECO:0000313" key="2">
    <source>
        <dbReference type="EMBL" id="MFF3668016.1"/>
    </source>
</evidence>
<name>A0ABW6SST9_9ACTN</name>
<dbReference type="Proteomes" id="UP001602013">
    <property type="component" value="Unassembled WGS sequence"/>
</dbReference>
<sequence>MRKSAKTALVSAGLAVGAFTVSPAPAIAAAYSPEGVCGAGYARVSDGSRAIKTPSGSTFGHVYLLYSSSNGTNCVVTIKESYVGTATRTIATLEVQGSGKLTDDKSYKYYAGPVKASAKGKCVRYSGLIYDTRIQGEIAQGGRTTFGNCG</sequence>
<organism evidence="2 3">
    <name type="scientific">Microtetraspora malaysiensis</name>
    <dbReference type="NCBI Taxonomy" id="161358"/>
    <lineage>
        <taxon>Bacteria</taxon>
        <taxon>Bacillati</taxon>
        <taxon>Actinomycetota</taxon>
        <taxon>Actinomycetes</taxon>
        <taxon>Streptosporangiales</taxon>
        <taxon>Streptosporangiaceae</taxon>
        <taxon>Microtetraspora</taxon>
    </lineage>
</organism>
<reference evidence="2 3" key="1">
    <citation type="submission" date="2024-10" db="EMBL/GenBank/DDBJ databases">
        <title>The Natural Products Discovery Center: Release of the First 8490 Sequenced Strains for Exploring Actinobacteria Biosynthetic Diversity.</title>
        <authorList>
            <person name="Kalkreuter E."/>
            <person name="Kautsar S.A."/>
            <person name="Yang D."/>
            <person name="Bader C.D."/>
            <person name="Teijaro C.N."/>
            <person name="Fluegel L."/>
            <person name="Davis C.M."/>
            <person name="Simpson J.R."/>
            <person name="Lauterbach L."/>
            <person name="Steele A.D."/>
            <person name="Gui C."/>
            <person name="Meng S."/>
            <person name="Li G."/>
            <person name="Viehrig K."/>
            <person name="Ye F."/>
            <person name="Su P."/>
            <person name="Kiefer A.F."/>
            <person name="Nichols A."/>
            <person name="Cepeda A.J."/>
            <person name="Yan W."/>
            <person name="Fan B."/>
            <person name="Jiang Y."/>
            <person name="Adhikari A."/>
            <person name="Zheng C.-J."/>
            <person name="Schuster L."/>
            <person name="Cowan T.M."/>
            <person name="Smanski M.J."/>
            <person name="Chevrette M.G."/>
            <person name="De Carvalho L.P.S."/>
            <person name="Shen B."/>
        </authorList>
    </citation>
    <scope>NUCLEOTIDE SEQUENCE [LARGE SCALE GENOMIC DNA]</scope>
    <source>
        <strain evidence="2 3">NPDC002173</strain>
    </source>
</reference>
<protein>
    <recommendedName>
        <fullName evidence="4">Spore-associated protein A</fullName>
    </recommendedName>
</protein>
<evidence type="ECO:0000256" key="1">
    <source>
        <dbReference type="SAM" id="SignalP"/>
    </source>
</evidence>